<reference evidence="2" key="2">
    <citation type="submission" date="2022-04" db="EMBL/GenBank/DDBJ databases">
        <title>Antimicrobial genetic elements in methicillin-resistant Macrococcus armenti.</title>
        <authorList>
            <person name="Keller J.E."/>
            <person name="Schwendener S."/>
            <person name="Pantucek R."/>
            <person name="Perreten V."/>
        </authorList>
    </citation>
    <scope>NUCLEOTIDE SEQUENCE</scope>
    <source>
        <strain evidence="2">CCM 2609</strain>
    </source>
</reference>
<dbReference type="PANTHER" id="PTHR40042">
    <property type="entry name" value="HYPOTHETICAL MEMBRANE SPANNING PROTEIN"/>
    <property type="match status" value="1"/>
</dbReference>
<feature type="transmembrane region" description="Helical" evidence="1">
    <location>
        <begin position="103"/>
        <end position="126"/>
    </location>
</feature>
<keyword evidence="1" id="KW-0812">Transmembrane</keyword>
<gene>
    <name evidence="2" type="ORF">MRZ06_06235</name>
</gene>
<dbReference type="PANTHER" id="PTHR40042:SF1">
    <property type="entry name" value="DUF1405 DOMAIN-CONTAINING PROTEIN"/>
    <property type="match status" value="1"/>
</dbReference>
<evidence type="ECO:0000313" key="3">
    <source>
        <dbReference type="Proteomes" id="UP000830343"/>
    </source>
</evidence>
<feature type="transmembrane region" description="Helical" evidence="1">
    <location>
        <begin position="78"/>
        <end position="97"/>
    </location>
</feature>
<evidence type="ECO:0000256" key="1">
    <source>
        <dbReference type="SAM" id="Phobius"/>
    </source>
</evidence>
<sequence length="196" mass="23033">MSQYYFLIQNKIFLTIIIACNILGTLYGYYWYAGQLQKAKWYFIPFIPDSPTASLFLVIALIAILLKKHLSLFETLAFITLFKYGIWAVVMNILVFIKLDTITIIGMMLLISHGIMAIQAIMFFPLFKINVKVMTISAVWVLHNDVIDYVYMQYPVYSMLSDYIHHIGYFSFWLTVSSFLLLFYFYKQNNLIKIDQ</sequence>
<protein>
    <submittedName>
        <fullName evidence="2">DUF1405 domain-containing protein</fullName>
    </submittedName>
</protein>
<dbReference type="RefSeq" id="WP_243365056.1">
    <property type="nucleotide sequence ID" value="NZ_CP094348.1"/>
</dbReference>
<feature type="transmembrane region" description="Helical" evidence="1">
    <location>
        <begin position="12"/>
        <end position="30"/>
    </location>
</feature>
<dbReference type="InterPro" id="IPR009845">
    <property type="entry name" value="DUF1405"/>
</dbReference>
<feature type="transmembrane region" description="Helical" evidence="1">
    <location>
        <begin position="42"/>
        <end position="66"/>
    </location>
</feature>
<evidence type="ECO:0000313" key="2">
    <source>
        <dbReference type="EMBL" id="UOB19651.1"/>
    </source>
</evidence>
<dbReference type="Proteomes" id="UP000830343">
    <property type="component" value="Chromosome"/>
</dbReference>
<dbReference type="EMBL" id="CP094348">
    <property type="protein sequence ID" value="UOB19651.1"/>
    <property type="molecule type" value="Genomic_DNA"/>
</dbReference>
<accession>A0ABY3ZRZ5</accession>
<feature type="transmembrane region" description="Helical" evidence="1">
    <location>
        <begin position="163"/>
        <end position="186"/>
    </location>
</feature>
<organism evidence="2 3">
    <name type="scientific">Macrococcus armenti</name>
    <dbReference type="NCBI Taxonomy" id="2875764"/>
    <lineage>
        <taxon>Bacteria</taxon>
        <taxon>Bacillati</taxon>
        <taxon>Bacillota</taxon>
        <taxon>Bacilli</taxon>
        <taxon>Bacillales</taxon>
        <taxon>Staphylococcaceae</taxon>
        <taxon>Macrococcus</taxon>
    </lineage>
</organism>
<name>A0ABY3ZRZ5_9STAP</name>
<reference evidence="2" key="1">
    <citation type="submission" date="2022-03" db="EMBL/GenBank/DDBJ databases">
        <authorList>
            <person name="Vrbovska V."/>
            <person name="Kovarovic V."/>
            <person name="Botka T."/>
            <person name="Pantucek R."/>
        </authorList>
    </citation>
    <scope>NUCLEOTIDE SEQUENCE</scope>
    <source>
        <strain evidence="2">CCM 2609</strain>
    </source>
</reference>
<keyword evidence="3" id="KW-1185">Reference proteome</keyword>
<keyword evidence="1" id="KW-1133">Transmembrane helix</keyword>
<keyword evidence="1" id="KW-0472">Membrane</keyword>
<proteinExistence type="predicted"/>
<dbReference type="Pfam" id="PF07187">
    <property type="entry name" value="DUF1405"/>
    <property type="match status" value="1"/>
</dbReference>